<comment type="caution">
    <text evidence="5">The sequence shown here is derived from an EMBL/GenBank/DDBJ whole genome shotgun (WGS) entry which is preliminary data.</text>
</comment>
<dbReference type="SMART" id="SM00228">
    <property type="entry name" value="PDZ"/>
    <property type="match status" value="4"/>
</dbReference>
<protein>
    <submittedName>
        <fullName evidence="5">Uncharacterized protein</fullName>
    </submittedName>
</protein>
<accession>A0ABD0LP53</accession>
<dbReference type="Gene3D" id="3.40.50.300">
    <property type="entry name" value="P-loop containing nucleotide triphosphate hydrolases"/>
    <property type="match status" value="1"/>
</dbReference>
<feature type="domain" description="PDZ" evidence="4">
    <location>
        <begin position="773"/>
        <end position="865"/>
    </location>
</feature>
<feature type="compositionally biased region" description="Low complexity" evidence="2">
    <location>
        <begin position="1289"/>
        <end position="1302"/>
    </location>
</feature>
<evidence type="ECO:0000259" key="3">
    <source>
        <dbReference type="PROSITE" id="PS50052"/>
    </source>
</evidence>
<dbReference type="InterPro" id="IPR008145">
    <property type="entry name" value="GK/Ca_channel_bsu"/>
</dbReference>
<organism evidence="5 6">
    <name type="scientific">Batillaria attramentaria</name>
    <dbReference type="NCBI Taxonomy" id="370345"/>
    <lineage>
        <taxon>Eukaryota</taxon>
        <taxon>Metazoa</taxon>
        <taxon>Spiralia</taxon>
        <taxon>Lophotrochozoa</taxon>
        <taxon>Mollusca</taxon>
        <taxon>Gastropoda</taxon>
        <taxon>Caenogastropoda</taxon>
        <taxon>Sorbeoconcha</taxon>
        <taxon>Cerithioidea</taxon>
        <taxon>Batillariidae</taxon>
        <taxon>Batillaria</taxon>
    </lineage>
</organism>
<sequence length="1962" mass="219450">MEEKLKERIVFLRRMLNQHFIDTDKLVTIVKRDQLLPPDHVAEIEKQTTSTAKLDRLVDEIVSAKDSAYHKLLHAVEQCRPQPLSPAFAVSLPSYSSRVAAPGPESCSASLTSDSDDDVIRGRNSAVGDIPGKELAGYGKLTNILTTHHYSASSSFPALNDRYSPLPHTDERLHERQSPLEVARKHKSSENRFDWFKLQFEGALNELESLKQQNAEKIGQLSKEAEYFRSMYKRSESMGQQAQEELRTVKTLNVELMATRQQLQEKLAQLEKLREEDKREMAELRSQHHQTLAAMSGSGSESSDVLTDLYDASLEKYEVLKKDYDVLREKYAELAASHSSACCQLEAMADLQKQLAEMRLKRDVAMQDRVAFQQQCTAAFQNLDQTLSENRKIKAALDHLQHEHENCLKDKQQVFTRHRQLQEDCNKAMTERDAAIQEYSQVMSERDTVHKEIEQLQDKLSEKTKLTEKLSKEKAAAEQEIERLQQELTTTASARDKYRQESQGAMETRAQLEAERRDLQREYQLMEQQRDIARKERHQALEQMDILIKETYEKTQKEKAEEMDQVAKETEVLKKQIDKIKHELTDAEQEAMVATKRRDWAFSEIDKTVQERESIRTLCDNLRRDRDRAVSELAKALRNSDECEKQKNDAVKELKELRDKYEVLVERDARRQQLNSVGHNHSRDSAIDADLQELKDGVDGHDLGFELVGGKEDPQFPSDTSLFISHVNKGGAAEGKLRVNDLLLKVNNLDTTSIERRRAIQALRKHSRALTLVVRRRKLSTARIWQPLQLLISCQKEGSIQIEQGLFISAVHPGGVIAKDGMLPSFGDRVISINHQSAENMSAREAMKLLETGTQPIVLDVLRQASPLSSTGSSPTPTTVSVLPPLSDQLSPAQTTAMSKSDTLATHTTMWDSTSADSTRSGGGSSKNLRSSGSQTDSLDSPGPSPPKSLRNHEHDKHAGEDVREKVRDKDRERSRVDREQLSDGGNRNGAVMVSAVTQTPPKGVEDVIVEFPISAFSRTSPDAWGKSRKREYEADSNSGTWPKSRSGSTVVSAVPSTVAMMPAKERPSIKDPFIFEPPQPRNSSGGLFAVDHNSVRHSQQSSDPSMKYPVTVAAPQALLPKPTPHFSVGSATLHAPRVTPKPGVKSQRPTSAPHRVHPGPPGPPWLNSHQLPPHPHQYTAASLSPDAIAAPRPTSLEVPYAIRFGDVPGEDDRVASPAGSLMGSGLSGRSSHSSQYQHPTSPSSSQHSSRTLIMPPRYSSPPGTFAAISPEPELERVMSHNIHALHSASDQYSSPSPSQQSFTGFDRITPTPSEEFGPPRYIRPPPHSGHGRPLSEVELRQAGGYPKHDKHLERFRIPSSSSVTTKSGSVEIVSDRSSPVSPIPYGSNKGKRLSLSSSRDEYLHSPRHHETRTITFEKSSEPVGFQIQPAGGGGIFVSAVNENSLASQAGLVIGDQLLEVCGINMRNASHEHAVTVLRQCGDNLTMKVQYNPEKYLDGLDISSSASIMSSPTHSNKLSSGDSEQSTPKHHTPQRSKSNSSADGTYERPHVVHVKRLKGECGPGFSVTGGNAVGIFVHEIQPDTPAASVLQRGDMILEYNSIVFESITKEQAIIELNKPCSTMRLTLHNNLPNRFFIRTNFTRAAEGEGELDFRKDDILVVESTVHGTLGVWLAWLVDERGNRIRAGSIPSRLRLEDEIVLRRSHSESWSLGDSEELKGSRRGSGSARRSFFRRRRHQRNNSKDSRDLGSFSDASLNSESVPILDDSILGYTQVERIEYDHIRPVVLLAPLAEPLIKKLTGESPDKYKLCEPCIMRAPMTDMEQSLAEGRLVDYWKKDDHFECIQVSLIRDICDKKIHCLLNVNPRAIERLHRLKIYPIVIFVRHKRPKELREIRDAQFLQEKLSNKAAKDSFDHYSKVEQEYGHLFSAVVQGGNLAEMCMHIKTVINSEQKKAIWVTVSSL</sequence>
<feature type="domain" description="Guanylate kinase-like" evidence="3">
    <location>
        <begin position="1782"/>
        <end position="1948"/>
    </location>
</feature>
<feature type="region of interest" description="Disordered" evidence="2">
    <location>
        <begin position="1289"/>
        <end position="1335"/>
    </location>
</feature>
<evidence type="ECO:0000313" key="6">
    <source>
        <dbReference type="Proteomes" id="UP001519460"/>
    </source>
</evidence>
<dbReference type="CDD" id="cd06767">
    <property type="entry name" value="PDZ3_DLG5-like"/>
    <property type="match status" value="1"/>
</dbReference>
<gene>
    <name evidence="5" type="ORF">BaRGS_00007863</name>
</gene>
<dbReference type="Proteomes" id="UP001519460">
    <property type="component" value="Unassembled WGS sequence"/>
</dbReference>
<feature type="compositionally biased region" description="Basic and acidic residues" evidence="2">
    <location>
        <begin position="1348"/>
        <end position="1357"/>
    </location>
</feature>
<feature type="region of interest" description="Disordered" evidence="2">
    <location>
        <begin position="867"/>
        <end position="992"/>
    </location>
</feature>
<dbReference type="SMART" id="SM00072">
    <property type="entry name" value="GuKc"/>
    <property type="match status" value="1"/>
</dbReference>
<dbReference type="Gene3D" id="2.30.42.10">
    <property type="match status" value="4"/>
</dbReference>
<dbReference type="EMBL" id="JACVVK020000034">
    <property type="protein sequence ID" value="KAK7500983.1"/>
    <property type="molecule type" value="Genomic_DNA"/>
</dbReference>
<proteinExistence type="predicted"/>
<dbReference type="SUPFAM" id="SSF47986">
    <property type="entry name" value="DEATH domain"/>
    <property type="match status" value="1"/>
</dbReference>
<feature type="region of interest" description="Disordered" evidence="2">
    <location>
        <begin position="1019"/>
        <end position="1049"/>
    </location>
</feature>
<dbReference type="InterPro" id="IPR027417">
    <property type="entry name" value="P-loop_NTPase"/>
</dbReference>
<feature type="compositionally biased region" description="Polar residues" evidence="2">
    <location>
        <begin position="1516"/>
        <end position="1526"/>
    </location>
</feature>
<feature type="domain" description="PDZ" evidence="4">
    <location>
        <begin position="688"/>
        <end position="778"/>
    </location>
</feature>
<dbReference type="Pfam" id="PF00625">
    <property type="entry name" value="Guanylate_kin"/>
    <property type="match status" value="1"/>
</dbReference>
<feature type="domain" description="PDZ" evidence="4">
    <location>
        <begin position="1414"/>
        <end position="1493"/>
    </location>
</feature>
<keyword evidence="6" id="KW-1185">Reference proteome</keyword>
<feature type="region of interest" description="Disordered" evidence="2">
    <location>
        <begin position="1712"/>
        <end position="1751"/>
    </location>
</feature>
<evidence type="ECO:0000259" key="4">
    <source>
        <dbReference type="PROSITE" id="PS50106"/>
    </source>
</evidence>
<feature type="compositionally biased region" description="Basic and acidic residues" evidence="2">
    <location>
        <begin position="951"/>
        <end position="982"/>
    </location>
</feature>
<dbReference type="SUPFAM" id="SSF50044">
    <property type="entry name" value="SH3-domain"/>
    <property type="match status" value="1"/>
</dbReference>
<dbReference type="PROSITE" id="PS50052">
    <property type="entry name" value="GUANYLATE_KINASE_2"/>
    <property type="match status" value="1"/>
</dbReference>
<dbReference type="InterPro" id="IPR001478">
    <property type="entry name" value="PDZ"/>
</dbReference>
<keyword evidence="1" id="KW-0175">Coiled coil</keyword>
<feature type="region of interest" description="Disordered" evidence="2">
    <location>
        <begin position="1508"/>
        <end position="1548"/>
    </location>
</feature>
<reference evidence="5 6" key="1">
    <citation type="journal article" date="2023" name="Sci. Data">
        <title>Genome assembly of the Korean intertidal mud-creeper Batillaria attramentaria.</title>
        <authorList>
            <person name="Patra A.K."/>
            <person name="Ho P.T."/>
            <person name="Jun S."/>
            <person name="Lee S.J."/>
            <person name="Kim Y."/>
            <person name="Won Y.J."/>
        </authorList>
    </citation>
    <scope>NUCLEOTIDE SEQUENCE [LARGE SCALE GENOMIC DNA]</scope>
    <source>
        <strain evidence="5">Wonlab-2016</strain>
    </source>
</reference>
<feature type="region of interest" description="Disordered" evidence="2">
    <location>
        <begin position="1128"/>
        <end position="1180"/>
    </location>
</feature>
<dbReference type="SUPFAM" id="SSF52540">
    <property type="entry name" value="P-loop containing nucleoside triphosphate hydrolases"/>
    <property type="match status" value="1"/>
</dbReference>
<feature type="compositionally biased region" description="Basic residues" evidence="2">
    <location>
        <begin position="1730"/>
        <end position="1740"/>
    </location>
</feature>
<feature type="region of interest" description="Disordered" evidence="2">
    <location>
        <begin position="1348"/>
        <end position="1395"/>
    </location>
</feature>
<feature type="region of interest" description="Disordered" evidence="2">
    <location>
        <begin position="1208"/>
        <end position="1269"/>
    </location>
</feature>
<feature type="compositionally biased region" description="Low complexity" evidence="2">
    <location>
        <begin position="867"/>
        <end position="887"/>
    </location>
</feature>
<dbReference type="Gene3D" id="2.30.30.40">
    <property type="entry name" value="SH3 Domains"/>
    <property type="match status" value="1"/>
</dbReference>
<dbReference type="InterPro" id="IPR053004">
    <property type="entry name" value="MAGUK_Signaling_Regulators"/>
</dbReference>
<dbReference type="InterPro" id="IPR036028">
    <property type="entry name" value="SH3-like_dom_sf"/>
</dbReference>
<feature type="compositionally biased region" description="Polar residues" evidence="2">
    <location>
        <begin position="888"/>
        <end position="939"/>
    </location>
</feature>
<dbReference type="PROSITE" id="PS50106">
    <property type="entry name" value="PDZ"/>
    <property type="match status" value="4"/>
</dbReference>
<dbReference type="InterPro" id="IPR008144">
    <property type="entry name" value="Guanylate_kin-like_dom"/>
</dbReference>
<feature type="coiled-coil region" evidence="1">
    <location>
        <begin position="249"/>
        <end position="667"/>
    </location>
</feature>
<evidence type="ECO:0000256" key="2">
    <source>
        <dbReference type="SAM" id="MobiDB-lite"/>
    </source>
</evidence>
<name>A0ABD0LP53_9CAEN</name>
<dbReference type="PANTHER" id="PTHR46360">
    <property type="entry name" value="DISKS LARGE HOMOLOG 5"/>
    <property type="match status" value="1"/>
</dbReference>
<feature type="compositionally biased region" description="Low complexity" evidence="2">
    <location>
        <begin position="1217"/>
        <end position="1250"/>
    </location>
</feature>
<dbReference type="InterPro" id="IPR036034">
    <property type="entry name" value="PDZ_sf"/>
</dbReference>
<evidence type="ECO:0000256" key="1">
    <source>
        <dbReference type="SAM" id="Coils"/>
    </source>
</evidence>
<dbReference type="Pfam" id="PF00595">
    <property type="entry name" value="PDZ"/>
    <property type="match status" value="4"/>
</dbReference>
<dbReference type="SUPFAM" id="SSF50156">
    <property type="entry name" value="PDZ domain-like"/>
    <property type="match status" value="4"/>
</dbReference>
<evidence type="ECO:0000313" key="5">
    <source>
        <dbReference type="EMBL" id="KAK7500983.1"/>
    </source>
</evidence>
<dbReference type="PANTHER" id="PTHR46360:SF1">
    <property type="entry name" value="DISKS LARGE HOMOLOG 5"/>
    <property type="match status" value="1"/>
</dbReference>
<feature type="compositionally biased region" description="Polar residues" evidence="2">
    <location>
        <begin position="1036"/>
        <end position="1046"/>
    </location>
</feature>
<dbReference type="InterPro" id="IPR011029">
    <property type="entry name" value="DEATH-like_dom_sf"/>
</dbReference>
<feature type="domain" description="PDZ" evidence="4">
    <location>
        <begin position="1551"/>
        <end position="1631"/>
    </location>
</feature>
<feature type="compositionally biased region" description="Low complexity" evidence="2">
    <location>
        <begin position="1360"/>
        <end position="1371"/>
    </location>
</feature>